<dbReference type="AlphaFoldDB" id="A0A3M3JRA7"/>
<keyword evidence="1" id="KW-0472">Membrane</keyword>
<reference evidence="2 3" key="1">
    <citation type="submission" date="2018-08" db="EMBL/GenBank/DDBJ databases">
        <title>Recombination of ecologically and evolutionarily significant loci maintains genetic cohesion in the Pseudomonas syringae species complex.</title>
        <authorList>
            <person name="Dillon M."/>
            <person name="Thakur S."/>
            <person name="Almeida R.N.D."/>
            <person name="Weir B.S."/>
            <person name="Guttman D.S."/>
        </authorList>
    </citation>
    <scope>NUCLEOTIDE SEQUENCE [LARGE SCALE GENOMIC DNA]</scope>
    <source>
        <strain evidence="2 3">ICMP 12341</strain>
    </source>
</reference>
<proteinExistence type="predicted"/>
<dbReference type="Proteomes" id="UP000271468">
    <property type="component" value="Unassembled WGS sequence"/>
</dbReference>
<gene>
    <name evidence="2" type="ORF">ALQ65_03656</name>
</gene>
<name>A0A3M3JRA7_9PSED</name>
<evidence type="ECO:0000256" key="1">
    <source>
        <dbReference type="SAM" id="Phobius"/>
    </source>
</evidence>
<organism evidence="2 3">
    <name type="scientific">Pseudomonas syringae pv. coriandricola</name>
    <dbReference type="NCBI Taxonomy" id="264453"/>
    <lineage>
        <taxon>Bacteria</taxon>
        <taxon>Pseudomonadati</taxon>
        <taxon>Pseudomonadota</taxon>
        <taxon>Gammaproteobacteria</taxon>
        <taxon>Pseudomonadales</taxon>
        <taxon>Pseudomonadaceae</taxon>
        <taxon>Pseudomonas</taxon>
    </lineage>
</organism>
<dbReference type="RefSeq" id="WP_147461851.1">
    <property type="nucleotide sequence ID" value="NZ_RBOV01000102.1"/>
</dbReference>
<sequence length="266" mass="31218">MKSPKTKLHHLIDYLFYGTIVAAPILLSTLLYISPTENLESLTAKPEELTILIYKDKLHNLFGKETIGLYNLSIIDSWDSDFEYRKEMQECITTKRSGPMVIRSKFTFDNVCFEINRFRRSGEPELNSSTKDTLYSEFKDELNRSVTRNNVDTFLKKVVEVNSPDYKKPEVELVRSNHWIYAAGVDDARYSVNRKTNWSNDFGYTEFMHTLESSYFVVLKHLPCTRFEDEFSPSKDAEATDCKETAEIITNYLYDRYYREIMRASR</sequence>
<keyword evidence="1" id="KW-0812">Transmembrane</keyword>
<keyword evidence="1" id="KW-1133">Transmembrane helix</keyword>
<dbReference type="EMBL" id="RBOV01000102">
    <property type="protein sequence ID" value="RMN13432.1"/>
    <property type="molecule type" value="Genomic_DNA"/>
</dbReference>
<protein>
    <submittedName>
        <fullName evidence="2">Uncharacterized protein</fullName>
    </submittedName>
</protein>
<accession>A0A3M3JRA7</accession>
<comment type="caution">
    <text evidence="2">The sequence shown here is derived from an EMBL/GenBank/DDBJ whole genome shotgun (WGS) entry which is preliminary data.</text>
</comment>
<evidence type="ECO:0000313" key="2">
    <source>
        <dbReference type="EMBL" id="RMN13432.1"/>
    </source>
</evidence>
<feature type="transmembrane region" description="Helical" evidence="1">
    <location>
        <begin position="12"/>
        <end position="33"/>
    </location>
</feature>
<evidence type="ECO:0000313" key="3">
    <source>
        <dbReference type="Proteomes" id="UP000271468"/>
    </source>
</evidence>